<evidence type="ECO:0000256" key="2">
    <source>
        <dbReference type="ARBA" id="ARBA00022649"/>
    </source>
</evidence>
<gene>
    <name evidence="3" type="ORF">NP439_22495</name>
</gene>
<dbReference type="Pfam" id="PF02452">
    <property type="entry name" value="PemK_toxin"/>
    <property type="match status" value="1"/>
</dbReference>
<evidence type="ECO:0000256" key="1">
    <source>
        <dbReference type="ARBA" id="ARBA00007521"/>
    </source>
</evidence>
<dbReference type="Gene3D" id="2.30.30.110">
    <property type="match status" value="1"/>
</dbReference>
<dbReference type="InterPro" id="IPR003477">
    <property type="entry name" value="PemK-like"/>
</dbReference>
<keyword evidence="2" id="KW-1277">Toxin-antitoxin system</keyword>
<name>A0ABY5JTH8_9BACI</name>
<dbReference type="RefSeq" id="WP_256707970.1">
    <property type="nucleotide sequence ID" value="NZ_CP101914.1"/>
</dbReference>
<comment type="similarity">
    <text evidence="1">Belongs to the PemK/MazF family.</text>
</comment>
<protein>
    <submittedName>
        <fullName evidence="3">Type II toxin-antitoxin system PemK/MazF family toxin</fullName>
    </submittedName>
</protein>
<evidence type="ECO:0000313" key="3">
    <source>
        <dbReference type="EMBL" id="UUI02772.1"/>
    </source>
</evidence>
<dbReference type="InterPro" id="IPR011067">
    <property type="entry name" value="Plasmid_toxin/cell-grow_inhib"/>
</dbReference>
<reference evidence="3" key="1">
    <citation type="submission" date="2022-07" db="EMBL/GenBank/DDBJ databases">
        <title>FELIX.</title>
        <authorList>
            <person name="Wan K.H."/>
            <person name="Park S."/>
            <person name="Lawrence Q."/>
            <person name="Eichenberger J.P."/>
            <person name="Booth B.W."/>
            <person name="Piaggio A.J."/>
            <person name="Chandler J.C."/>
            <person name="Franklin A.B."/>
            <person name="Celniker S.E."/>
        </authorList>
    </citation>
    <scope>NUCLEOTIDE SEQUENCE</scope>
    <source>
        <strain evidence="3">QA-1986 374</strain>
    </source>
</reference>
<evidence type="ECO:0000313" key="4">
    <source>
        <dbReference type="Proteomes" id="UP001059773"/>
    </source>
</evidence>
<dbReference type="Proteomes" id="UP001059773">
    <property type="component" value="Chromosome"/>
</dbReference>
<keyword evidence="4" id="KW-1185">Reference proteome</keyword>
<dbReference type="SUPFAM" id="SSF50118">
    <property type="entry name" value="Cell growth inhibitor/plasmid maintenance toxic component"/>
    <property type="match status" value="1"/>
</dbReference>
<accession>A0ABY5JTH8</accession>
<organism evidence="3 4">
    <name type="scientific">Oceanobacillus jeddahense</name>
    <dbReference type="NCBI Taxonomy" id="1462527"/>
    <lineage>
        <taxon>Bacteria</taxon>
        <taxon>Bacillati</taxon>
        <taxon>Bacillota</taxon>
        <taxon>Bacilli</taxon>
        <taxon>Bacillales</taxon>
        <taxon>Bacillaceae</taxon>
        <taxon>Oceanobacillus</taxon>
    </lineage>
</organism>
<sequence>MQSTSYRSRRDLKDEREFQFGDVWKVDDRDVSIPQIDKLNSRSIHKERWVVVVSNNSENTHPLCPIVTVAPLSHRTDLKRTLDLDIYRDSDNVKVDCVLQLKLSQPILKVDLFEYQGSISDNVKTN</sequence>
<proteinExistence type="inferred from homology"/>
<dbReference type="EMBL" id="CP101914">
    <property type="protein sequence ID" value="UUI02772.1"/>
    <property type="molecule type" value="Genomic_DNA"/>
</dbReference>